<dbReference type="RefSeq" id="WP_284718676.1">
    <property type="nucleotide sequence ID" value="NZ_CP120365.1"/>
</dbReference>
<proteinExistence type="predicted"/>
<organism evidence="1 2">
    <name type="scientific">Sinorhizobium kummerowiae</name>
    <dbReference type="NCBI Taxonomy" id="158892"/>
    <lineage>
        <taxon>Bacteria</taxon>
        <taxon>Pseudomonadati</taxon>
        <taxon>Pseudomonadota</taxon>
        <taxon>Alphaproteobacteria</taxon>
        <taxon>Hyphomicrobiales</taxon>
        <taxon>Rhizobiaceae</taxon>
        <taxon>Sinorhizobium/Ensifer group</taxon>
        <taxon>Sinorhizobium</taxon>
    </lineage>
</organism>
<evidence type="ECO:0000313" key="2">
    <source>
        <dbReference type="Proteomes" id="UP001233264"/>
    </source>
</evidence>
<reference evidence="1 2" key="1">
    <citation type="submission" date="2023-03" db="EMBL/GenBank/DDBJ databases">
        <authorList>
            <person name="Menendez E."/>
            <person name="Kaur S."/>
            <person name="Flores-Felix J.D."/>
            <person name="diCenzo G.C."/>
            <person name="Peix A."/>
            <person name="Velazquez E."/>
        </authorList>
    </citation>
    <scope>NUCLEOTIDE SEQUENCE [LARGE SCALE GENOMIC DNA]</scope>
    <source>
        <strain evidence="1 2">CCBAU 71714</strain>
    </source>
</reference>
<dbReference type="EMBL" id="CP120365">
    <property type="protein sequence ID" value="WHS94634.1"/>
    <property type="molecule type" value="Genomic_DNA"/>
</dbReference>
<accession>A0ABY8T9Q2</accession>
<keyword evidence="2" id="KW-1185">Reference proteome</keyword>
<protein>
    <submittedName>
        <fullName evidence="1">Uncharacterized protein</fullName>
    </submittedName>
</protein>
<evidence type="ECO:0000313" key="1">
    <source>
        <dbReference type="EMBL" id="WHS94634.1"/>
    </source>
</evidence>
<sequence length="63" mass="6922">MTVIRDLTNATPATREWYALPEHIRTAAEAIAGPPRPMTHIEILLAVGMAIANEQEAAKRGER</sequence>
<dbReference type="Proteomes" id="UP001233264">
    <property type="component" value="Chromosome"/>
</dbReference>
<gene>
    <name evidence="1" type="ORF">PZL22_002370</name>
</gene>
<name>A0ABY8T9Q2_9HYPH</name>